<comment type="caution">
    <text evidence="3">The sequence shown here is derived from an EMBL/GenBank/DDBJ whole genome shotgun (WGS) entry which is preliminary data.</text>
</comment>
<sequence length="365" mass="40135">MSKLTFLIIFFISSFSLYAEQTKNLEFADMLNKEIPLILENSKARGIAISIVHGKDVIGSYYYGYADIDKTTPITRETVFNVGSVSKVITAWGVMKLVEQGKINLDKPVNDYLKRWKIPNSQFDSSKVTLRNILSHTSGLSLSGYNGWSAEDPLPTLVESLEGNNSGDGPVKIIHEPNTKWSYSGGGYTVVQLLIEDVSNQSFSDFMANNVLIPLGMTESSFDITNIPQAKLARPYDENGNQTPMVYFTETAAAGFLTTADDLVKFNQAVLKNDKGNYIGSNILSNKIIADMIQVQPHTGGRWSMSYVVDTENSSLGFAGFNRGWTSLTRAVIDKNIGYVILNNSSVGGVNNEIDQLLLSFISGN</sequence>
<organism evidence="3 4">
    <name type="scientific">Pseudoalteromonas haloplanktis</name>
    <name type="common">Alteromonas haloplanktis</name>
    <dbReference type="NCBI Taxonomy" id="228"/>
    <lineage>
        <taxon>Bacteria</taxon>
        <taxon>Pseudomonadati</taxon>
        <taxon>Pseudomonadota</taxon>
        <taxon>Gammaproteobacteria</taxon>
        <taxon>Alteromonadales</taxon>
        <taxon>Pseudoalteromonadaceae</taxon>
        <taxon>Pseudoalteromonas</taxon>
    </lineage>
</organism>
<keyword evidence="1" id="KW-0732">Signal</keyword>
<evidence type="ECO:0000313" key="4">
    <source>
        <dbReference type="Proteomes" id="UP001226574"/>
    </source>
</evidence>
<name>A0ABU1BBD6_PSEHA</name>
<dbReference type="EMBL" id="JAVIFY010000005">
    <property type="protein sequence ID" value="MDQ9091655.1"/>
    <property type="molecule type" value="Genomic_DNA"/>
</dbReference>
<keyword evidence="4" id="KW-1185">Reference proteome</keyword>
<evidence type="ECO:0000256" key="1">
    <source>
        <dbReference type="SAM" id="SignalP"/>
    </source>
</evidence>
<evidence type="ECO:0000259" key="2">
    <source>
        <dbReference type="Pfam" id="PF00144"/>
    </source>
</evidence>
<dbReference type="PANTHER" id="PTHR46825:SF12">
    <property type="entry name" value="PENICILLIN-BINDING PROTEIN 4"/>
    <property type="match status" value="1"/>
</dbReference>
<dbReference type="GO" id="GO:0016787">
    <property type="term" value="F:hydrolase activity"/>
    <property type="evidence" value="ECO:0007669"/>
    <property type="project" value="UniProtKB-KW"/>
</dbReference>
<dbReference type="RefSeq" id="WP_309038842.1">
    <property type="nucleotide sequence ID" value="NZ_JAVIFY010000005.1"/>
</dbReference>
<keyword evidence="3" id="KW-0378">Hydrolase</keyword>
<dbReference type="Proteomes" id="UP001226574">
    <property type="component" value="Unassembled WGS sequence"/>
</dbReference>
<dbReference type="InterPro" id="IPR050491">
    <property type="entry name" value="AmpC-like"/>
</dbReference>
<dbReference type="Gene3D" id="3.40.710.10">
    <property type="entry name" value="DD-peptidase/beta-lactamase superfamily"/>
    <property type="match status" value="1"/>
</dbReference>
<proteinExistence type="predicted"/>
<feature type="domain" description="Beta-lactamase-related" evidence="2">
    <location>
        <begin position="41"/>
        <end position="350"/>
    </location>
</feature>
<dbReference type="PANTHER" id="PTHR46825">
    <property type="entry name" value="D-ALANYL-D-ALANINE-CARBOXYPEPTIDASE/ENDOPEPTIDASE AMPH"/>
    <property type="match status" value="1"/>
</dbReference>
<protein>
    <submittedName>
        <fullName evidence="3">Serine hydrolase domain-containing protein</fullName>
        <ecNumber evidence="3">3.1.1.103</ecNumber>
    </submittedName>
</protein>
<reference evidence="3 4" key="1">
    <citation type="submission" date="2023-08" db="EMBL/GenBank/DDBJ databases">
        <title>Pseudoalteromonas haloplanktis LL1 genome.</title>
        <authorList>
            <person name="Wu S."/>
        </authorList>
    </citation>
    <scope>NUCLEOTIDE SEQUENCE [LARGE SCALE GENOMIC DNA]</scope>
    <source>
        <strain evidence="3 4">LL1</strain>
    </source>
</reference>
<accession>A0ABU1BBD6</accession>
<evidence type="ECO:0000313" key="3">
    <source>
        <dbReference type="EMBL" id="MDQ9091655.1"/>
    </source>
</evidence>
<feature type="signal peptide" evidence="1">
    <location>
        <begin position="1"/>
        <end position="19"/>
    </location>
</feature>
<feature type="chain" id="PRO_5047532902" evidence="1">
    <location>
        <begin position="20"/>
        <end position="365"/>
    </location>
</feature>
<dbReference type="InterPro" id="IPR012338">
    <property type="entry name" value="Beta-lactam/transpept-like"/>
</dbReference>
<dbReference type="Pfam" id="PF00144">
    <property type="entry name" value="Beta-lactamase"/>
    <property type="match status" value="1"/>
</dbReference>
<gene>
    <name evidence="3" type="ORF">RC083_08640</name>
</gene>
<dbReference type="SUPFAM" id="SSF56601">
    <property type="entry name" value="beta-lactamase/transpeptidase-like"/>
    <property type="match status" value="1"/>
</dbReference>
<dbReference type="InterPro" id="IPR001466">
    <property type="entry name" value="Beta-lactam-related"/>
</dbReference>
<dbReference type="EC" id="3.1.1.103" evidence="3"/>